<reference evidence="1 2" key="1">
    <citation type="submission" date="2018-08" db="EMBL/GenBank/DDBJ databases">
        <title>Genomic Encyclopedia of Archaeal and Bacterial Type Strains, Phase II (KMG-II): from individual species to whole genera.</title>
        <authorList>
            <person name="Goeker M."/>
        </authorList>
    </citation>
    <scope>NUCLEOTIDE SEQUENCE [LARGE SCALE GENOMIC DNA]</scope>
    <source>
        <strain evidence="1 2">DSM 45791</strain>
    </source>
</reference>
<evidence type="ECO:0000313" key="2">
    <source>
        <dbReference type="Proteomes" id="UP000256269"/>
    </source>
</evidence>
<dbReference type="OrthoDB" id="3345911at2"/>
<proteinExistence type="predicted"/>
<dbReference type="EMBL" id="QUNO01000007">
    <property type="protein sequence ID" value="REH45917.1"/>
    <property type="molecule type" value="Genomic_DNA"/>
</dbReference>
<sequence length="310" mass="31059">MDTASQIVLRLADPSARPGVLTADALLAVATVAYDLDPALATAPATAVFDRFDLAVPLGSHVSATAQFRRTGEPIPWEVAASWDTGAVPPPAADAVWAGSIVVRTAIVTDTIVGVSTAEPDLDAAFAAALAGLPATATPDQVRAALRGAAATVDSPPLTDTELDGVLAAFAAGSTDVRVLGRAVGGRETLVTGLRMSPAGQDPAPAPVALPVVVSFLVADAATSPRTLLQGTVAARLGAARYPAAAAPAGAPARLHDRLVCWVVPGSLFDDPGWPGGASGTAAQQRAARLTAARSWLAGQGVAVVTVDLP</sequence>
<keyword evidence="2" id="KW-1185">Reference proteome</keyword>
<comment type="caution">
    <text evidence="1">The sequence shown here is derived from an EMBL/GenBank/DDBJ whole genome shotgun (WGS) entry which is preliminary data.</text>
</comment>
<dbReference type="RefSeq" id="WP_116176093.1">
    <property type="nucleotide sequence ID" value="NZ_CP144375.1"/>
</dbReference>
<evidence type="ECO:0000313" key="1">
    <source>
        <dbReference type="EMBL" id="REH45917.1"/>
    </source>
</evidence>
<accession>A0A3E0HHK3</accession>
<gene>
    <name evidence="1" type="ORF">BCF44_10749</name>
</gene>
<dbReference type="AlphaFoldDB" id="A0A3E0HHK3"/>
<dbReference type="Proteomes" id="UP000256269">
    <property type="component" value="Unassembled WGS sequence"/>
</dbReference>
<organism evidence="1 2">
    <name type="scientific">Kutzneria buriramensis</name>
    <dbReference type="NCBI Taxonomy" id="1045776"/>
    <lineage>
        <taxon>Bacteria</taxon>
        <taxon>Bacillati</taxon>
        <taxon>Actinomycetota</taxon>
        <taxon>Actinomycetes</taxon>
        <taxon>Pseudonocardiales</taxon>
        <taxon>Pseudonocardiaceae</taxon>
        <taxon>Kutzneria</taxon>
    </lineage>
</organism>
<name>A0A3E0HHK3_9PSEU</name>
<protein>
    <submittedName>
        <fullName evidence="1">Uncharacterized protein</fullName>
    </submittedName>
</protein>